<sequence length="466" mass="51998">MTTPHAAAIYARISSDQTGEGLGVQRQLEDCRRLARERGWVVAEEYVDNDFSAYSGKTRPAYERMLSDVEARDRDAVIVYNFDRLTRAPIEFELFKMICAQAGLRHIASVTADIDVSTDDGMFMARVIAAVAAKESARRSERLKRKHQQLAEQGRPNGGHHRPFGYAPDRVSVVESEAQIIRELVARFLAGESMRSLATWLNEEGVAPVSGESWRTQSLRAMLMSGRIAGLREYRGQVVGEAAWPAIITPEQRRQVLARFAEKKATGRRAPRRYLLSGLLRCQRCGGRLYSNPRGDKRRYVCLNGPDHRGCGRLTITADPVEHLLAAAVRFRLDTPDLADALASRASMDERHASLVVELEADRAQLSELAGMYAARQITAEEWRTARAPITKRVEHAERQLQRASGTPAVDEWVGKGKELADRWATLPLERQALIMAAVLDHAVISPGVPGARGLDPDRVHPVWRL</sequence>
<reference evidence="4" key="1">
    <citation type="submission" date="2023-02" db="EMBL/GenBank/DDBJ databases">
        <title>Georgenia sp.10Sc9-8, isolated from a soil sample collected from the Taklamakan desert.</title>
        <authorList>
            <person name="Liu S."/>
        </authorList>
    </citation>
    <scope>NUCLEOTIDE SEQUENCE</scope>
    <source>
        <strain evidence="4">10Sc9-8</strain>
    </source>
</reference>
<evidence type="ECO:0000259" key="2">
    <source>
        <dbReference type="PROSITE" id="PS51736"/>
    </source>
</evidence>
<dbReference type="InterPro" id="IPR025827">
    <property type="entry name" value="Zn_ribbon_recom_dom"/>
</dbReference>
<dbReference type="SUPFAM" id="SSF53041">
    <property type="entry name" value="Resolvase-like"/>
    <property type="match status" value="1"/>
</dbReference>
<gene>
    <name evidence="4" type="ORF">PU560_09775</name>
</gene>
<evidence type="ECO:0000313" key="5">
    <source>
        <dbReference type="Proteomes" id="UP001165561"/>
    </source>
</evidence>
<dbReference type="PANTHER" id="PTHR30461">
    <property type="entry name" value="DNA-INVERTASE FROM LAMBDOID PROPHAGE"/>
    <property type="match status" value="1"/>
</dbReference>
<evidence type="ECO:0000256" key="1">
    <source>
        <dbReference type="SAM" id="MobiDB-lite"/>
    </source>
</evidence>
<dbReference type="Pfam" id="PF07508">
    <property type="entry name" value="Recombinase"/>
    <property type="match status" value="1"/>
</dbReference>
<comment type="caution">
    <text evidence="4">The sequence shown here is derived from an EMBL/GenBank/DDBJ whole genome shotgun (WGS) entry which is preliminary data.</text>
</comment>
<dbReference type="InterPro" id="IPR038109">
    <property type="entry name" value="DNA_bind_recomb_sf"/>
</dbReference>
<feature type="domain" description="Resolvase/invertase-type recombinase catalytic" evidence="2">
    <location>
        <begin position="6"/>
        <end position="154"/>
    </location>
</feature>
<dbReference type="InterPro" id="IPR011109">
    <property type="entry name" value="DNA_bind_recombinase_dom"/>
</dbReference>
<keyword evidence="5" id="KW-1185">Reference proteome</keyword>
<dbReference type="InterPro" id="IPR050639">
    <property type="entry name" value="SSR_resolvase"/>
</dbReference>
<dbReference type="PROSITE" id="PS51736">
    <property type="entry name" value="RECOMBINASES_3"/>
    <property type="match status" value="1"/>
</dbReference>
<dbReference type="InterPro" id="IPR036162">
    <property type="entry name" value="Resolvase-like_N_sf"/>
</dbReference>
<accession>A0ABT5TXF7</accession>
<proteinExistence type="predicted"/>
<evidence type="ECO:0000313" key="4">
    <source>
        <dbReference type="EMBL" id="MDD9206752.1"/>
    </source>
</evidence>
<dbReference type="Proteomes" id="UP001165561">
    <property type="component" value="Unassembled WGS sequence"/>
</dbReference>
<dbReference type="Pfam" id="PF13408">
    <property type="entry name" value="Zn_ribbon_recom"/>
    <property type="match status" value="1"/>
</dbReference>
<name>A0ABT5TXF7_9MICO</name>
<dbReference type="Gene3D" id="3.40.50.1390">
    <property type="entry name" value="Resolvase, N-terminal catalytic domain"/>
    <property type="match status" value="1"/>
</dbReference>
<dbReference type="Pfam" id="PF00239">
    <property type="entry name" value="Resolvase"/>
    <property type="match status" value="1"/>
</dbReference>
<feature type="domain" description="Recombinase" evidence="3">
    <location>
        <begin position="163"/>
        <end position="269"/>
    </location>
</feature>
<dbReference type="EMBL" id="JARACI010000967">
    <property type="protein sequence ID" value="MDD9206752.1"/>
    <property type="molecule type" value="Genomic_DNA"/>
</dbReference>
<dbReference type="SMART" id="SM00857">
    <property type="entry name" value="Resolvase"/>
    <property type="match status" value="1"/>
</dbReference>
<organism evidence="4 5">
    <name type="scientific">Georgenia halotolerans</name>
    <dbReference type="NCBI Taxonomy" id="3028317"/>
    <lineage>
        <taxon>Bacteria</taxon>
        <taxon>Bacillati</taxon>
        <taxon>Actinomycetota</taxon>
        <taxon>Actinomycetes</taxon>
        <taxon>Micrococcales</taxon>
        <taxon>Bogoriellaceae</taxon>
        <taxon>Georgenia</taxon>
    </lineage>
</organism>
<dbReference type="InterPro" id="IPR006119">
    <property type="entry name" value="Resolv_N"/>
</dbReference>
<dbReference type="Gene3D" id="3.90.1750.20">
    <property type="entry name" value="Putative Large Serine Recombinase, Chain B, Domain 2"/>
    <property type="match status" value="1"/>
</dbReference>
<evidence type="ECO:0000259" key="3">
    <source>
        <dbReference type="PROSITE" id="PS51737"/>
    </source>
</evidence>
<dbReference type="PROSITE" id="PS51737">
    <property type="entry name" value="RECOMBINASE_DNA_BIND"/>
    <property type="match status" value="1"/>
</dbReference>
<feature type="region of interest" description="Disordered" evidence="1">
    <location>
        <begin position="139"/>
        <end position="165"/>
    </location>
</feature>
<dbReference type="CDD" id="cd00338">
    <property type="entry name" value="Ser_Recombinase"/>
    <property type="match status" value="1"/>
</dbReference>
<dbReference type="PANTHER" id="PTHR30461:SF23">
    <property type="entry name" value="DNA RECOMBINASE-RELATED"/>
    <property type="match status" value="1"/>
</dbReference>
<protein>
    <submittedName>
        <fullName evidence="4">Recombinase family protein</fullName>
    </submittedName>
</protein>